<evidence type="ECO:0000256" key="9">
    <source>
        <dbReference type="ARBA" id="ARBA00041175"/>
    </source>
</evidence>
<evidence type="ECO:0000256" key="1">
    <source>
        <dbReference type="ARBA" id="ARBA00004496"/>
    </source>
</evidence>
<dbReference type="PANTHER" id="PTHR36203">
    <property type="entry name" value="ASCORBATE-SPECIFIC PTS SYSTEM EIIA COMPONENT"/>
    <property type="match status" value="1"/>
</dbReference>
<dbReference type="AlphaFoldDB" id="A0A846TY01"/>
<dbReference type="EMBL" id="JAAVUN010000034">
    <property type="protein sequence ID" value="NKE10622.1"/>
    <property type="molecule type" value="Genomic_DNA"/>
</dbReference>
<dbReference type="InterPro" id="IPR016152">
    <property type="entry name" value="PTrfase/Anion_transptr"/>
</dbReference>
<dbReference type="CDD" id="cd00211">
    <property type="entry name" value="PTS_IIA_fru"/>
    <property type="match status" value="1"/>
</dbReference>
<dbReference type="InterPro" id="IPR002178">
    <property type="entry name" value="PTS_EIIA_type-2_dom"/>
</dbReference>
<comment type="subcellular location">
    <subcellularLocation>
        <location evidence="1">Cytoplasm</location>
    </subcellularLocation>
</comment>
<evidence type="ECO:0000256" key="8">
    <source>
        <dbReference type="ARBA" id="ARBA00037387"/>
    </source>
</evidence>
<feature type="domain" description="PTS EIIA type-2" evidence="11">
    <location>
        <begin position="6"/>
        <end position="149"/>
    </location>
</feature>
<dbReference type="Pfam" id="PF00359">
    <property type="entry name" value="PTS_EIIA_2"/>
    <property type="match status" value="1"/>
</dbReference>
<sequence>MAQLHELVTPDSICLNARARNWRSAIRVAGKLLINAGVGSPAYTDAMMKNVDEHGPYIVIAPGFAFAHAQAPGLVQRTGMAWVRLRKPVKFGNELNDPVTLIAALASADSTQHIQAMRQLITLVDNDQTRARLQTAADVQDFMAVLGHLNRQ</sequence>
<evidence type="ECO:0000256" key="2">
    <source>
        <dbReference type="ARBA" id="ARBA00022448"/>
    </source>
</evidence>
<dbReference type="GO" id="GO:0009401">
    <property type="term" value="P:phosphoenolpyruvate-dependent sugar phosphotransferase system"/>
    <property type="evidence" value="ECO:0007669"/>
    <property type="project" value="UniProtKB-KW"/>
</dbReference>
<evidence type="ECO:0000259" key="11">
    <source>
        <dbReference type="PROSITE" id="PS51094"/>
    </source>
</evidence>
<dbReference type="GO" id="GO:0005737">
    <property type="term" value="C:cytoplasm"/>
    <property type="evidence" value="ECO:0007669"/>
    <property type="project" value="UniProtKB-SubCell"/>
</dbReference>
<evidence type="ECO:0000256" key="5">
    <source>
        <dbReference type="ARBA" id="ARBA00022679"/>
    </source>
</evidence>
<evidence type="ECO:0000256" key="6">
    <source>
        <dbReference type="ARBA" id="ARBA00022683"/>
    </source>
</evidence>
<dbReference type="GO" id="GO:0016301">
    <property type="term" value="F:kinase activity"/>
    <property type="evidence" value="ECO:0007669"/>
    <property type="project" value="UniProtKB-KW"/>
</dbReference>
<name>A0A846TY01_9MICC</name>
<dbReference type="SUPFAM" id="SSF55804">
    <property type="entry name" value="Phoshotransferase/anion transport protein"/>
    <property type="match status" value="1"/>
</dbReference>
<keyword evidence="3" id="KW-0963">Cytoplasm</keyword>
<keyword evidence="5" id="KW-0808">Transferase</keyword>
<dbReference type="Gene3D" id="3.40.930.10">
    <property type="entry name" value="Mannitol-specific EII, Chain A"/>
    <property type="match status" value="1"/>
</dbReference>
<keyword evidence="13" id="KW-1185">Reference proteome</keyword>
<protein>
    <recommendedName>
        <fullName evidence="9">Ascorbate-specific PTS system EIIA component</fullName>
    </recommendedName>
    <alternativeName>
        <fullName evidence="10">Ascorbate-specific phosphotransferase enzyme IIA component</fullName>
    </alternativeName>
</protein>
<dbReference type="InterPro" id="IPR051351">
    <property type="entry name" value="Ascorbate-PTS_EIIA_comp"/>
</dbReference>
<comment type="function">
    <text evidence="8">The phosphoenolpyruvate-dependent sugar phosphotransferase system (sugar PTS), a major carbohydrate active transport system, catalyzes the phosphorylation of incoming sugar substrates concomitantly with their translocation across the cell membrane. The enzyme II UlaABC PTS system is involved in ascorbate transport.</text>
</comment>
<keyword evidence="12" id="KW-0762">Sugar transport</keyword>
<accession>A0A846TY01</accession>
<dbReference type="Proteomes" id="UP000521379">
    <property type="component" value="Unassembled WGS sequence"/>
</dbReference>
<evidence type="ECO:0000256" key="4">
    <source>
        <dbReference type="ARBA" id="ARBA00022553"/>
    </source>
</evidence>
<evidence type="ECO:0000256" key="3">
    <source>
        <dbReference type="ARBA" id="ARBA00022490"/>
    </source>
</evidence>
<evidence type="ECO:0000256" key="10">
    <source>
        <dbReference type="ARBA" id="ARBA00042072"/>
    </source>
</evidence>
<dbReference type="PANTHER" id="PTHR36203:SF1">
    <property type="entry name" value="ASCORBATE-SPECIFIC PTS SYSTEM EIIA COMPONENT"/>
    <property type="match status" value="1"/>
</dbReference>
<dbReference type="PROSITE" id="PS51094">
    <property type="entry name" value="PTS_EIIA_TYPE_2"/>
    <property type="match status" value="1"/>
</dbReference>
<comment type="caution">
    <text evidence="12">The sequence shown here is derived from an EMBL/GenBank/DDBJ whole genome shotgun (WGS) entry which is preliminary data.</text>
</comment>
<keyword evidence="6" id="KW-0598">Phosphotransferase system</keyword>
<proteinExistence type="predicted"/>
<evidence type="ECO:0000313" key="12">
    <source>
        <dbReference type="EMBL" id="NKE10622.1"/>
    </source>
</evidence>
<gene>
    <name evidence="12" type="ORF">GTW58_11925</name>
</gene>
<keyword evidence="2" id="KW-0813">Transport</keyword>
<keyword evidence="7" id="KW-0418">Kinase</keyword>
<evidence type="ECO:0000256" key="7">
    <source>
        <dbReference type="ARBA" id="ARBA00022777"/>
    </source>
</evidence>
<dbReference type="RefSeq" id="WP_052209342.1">
    <property type="nucleotide sequence ID" value="NZ_JAAVUN010000034.1"/>
</dbReference>
<keyword evidence="4" id="KW-0597">Phosphoprotein</keyword>
<evidence type="ECO:0000313" key="13">
    <source>
        <dbReference type="Proteomes" id="UP000521379"/>
    </source>
</evidence>
<reference evidence="12 13" key="1">
    <citation type="submission" date="2020-02" db="EMBL/GenBank/DDBJ databases">
        <authorList>
            <person name="Sun Q."/>
        </authorList>
    </citation>
    <scope>NUCLEOTIDE SEQUENCE [LARGE SCALE GENOMIC DNA]</scope>
    <source>
        <strain evidence="12 13">YIM 13062</strain>
    </source>
</reference>
<organism evidence="12 13">
    <name type="scientific">Kocuria subflava</name>
    <dbReference type="NCBI Taxonomy" id="1736139"/>
    <lineage>
        <taxon>Bacteria</taxon>
        <taxon>Bacillati</taxon>
        <taxon>Actinomycetota</taxon>
        <taxon>Actinomycetes</taxon>
        <taxon>Micrococcales</taxon>
        <taxon>Micrococcaceae</taxon>
        <taxon>Kocuria</taxon>
    </lineage>
</organism>